<feature type="compositionally biased region" description="Basic and acidic residues" evidence="1">
    <location>
        <begin position="49"/>
        <end position="106"/>
    </location>
</feature>
<name>A0A9D4BE86_DREPO</name>
<feature type="region of interest" description="Disordered" evidence="1">
    <location>
        <begin position="47"/>
        <end position="106"/>
    </location>
</feature>
<feature type="region of interest" description="Disordered" evidence="1">
    <location>
        <begin position="1"/>
        <end position="20"/>
    </location>
</feature>
<gene>
    <name evidence="2" type="ORF">DPMN_193030</name>
</gene>
<evidence type="ECO:0000313" key="3">
    <source>
        <dbReference type="Proteomes" id="UP000828390"/>
    </source>
</evidence>
<reference evidence="2" key="2">
    <citation type="submission" date="2020-11" db="EMBL/GenBank/DDBJ databases">
        <authorList>
            <person name="McCartney M.A."/>
            <person name="Auch B."/>
            <person name="Kono T."/>
            <person name="Mallez S."/>
            <person name="Becker A."/>
            <person name="Gohl D.M."/>
            <person name="Silverstein K.A.T."/>
            <person name="Koren S."/>
            <person name="Bechman K.B."/>
            <person name="Herman A."/>
            <person name="Abrahante J.E."/>
            <person name="Garbe J."/>
        </authorList>
    </citation>
    <scope>NUCLEOTIDE SEQUENCE</scope>
    <source>
        <strain evidence="2">Duluth1</strain>
        <tissue evidence="2">Whole animal</tissue>
    </source>
</reference>
<proteinExistence type="predicted"/>
<organism evidence="2 3">
    <name type="scientific">Dreissena polymorpha</name>
    <name type="common">Zebra mussel</name>
    <name type="synonym">Mytilus polymorpha</name>
    <dbReference type="NCBI Taxonomy" id="45954"/>
    <lineage>
        <taxon>Eukaryota</taxon>
        <taxon>Metazoa</taxon>
        <taxon>Spiralia</taxon>
        <taxon>Lophotrochozoa</taxon>
        <taxon>Mollusca</taxon>
        <taxon>Bivalvia</taxon>
        <taxon>Autobranchia</taxon>
        <taxon>Heteroconchia</taxon>
        <taxon>Euheterodonta</taxon>
        <taxon>Imparidentia</taxon>
        <taxon>Neoheterodontei</taxon>
        <taxon>Myida</taxon>
        <taxon>Dreissenoidea</taxon>
        <taxon>Dreissenidae</taxon>
        <taxon>Dreissena</taxon>
    </lineage>
</organism>
<reference evidence="2" key="1">
    <citation type="journal article" date="2019" name="bioRxiv">
        <title>The Genome of the Zebra Mussel, Dreissena polymorpha: A Resource for Invasive Species Research.</title>
        <authorList>
            <person name="McCartney M.A."/>
            <person name="Auch B."/>
            <person name="Kono T."/>
            <person name="Mallez S."/>
            <person name="Zhang Y."/>
            <person name="Obille A."/>
            <person name="Becker A."/>
            <person name="Abrahante J.E."/>
            <person name="Garbe J."/>
            <person name="Badalamenti J.P."/>
            <person name="Herman A."/>
            <person name="Mangelson H."/>
            <person name="Liachko I."/>
            <person name="Sullivan S."/>
            <person name="Sone E.D."/>
            <person name="Koren S."/>
            <person name="Silverstein K.A.T."/>
            <person name="Beckman K.B."/>
            <person name="Gohl D.M."/>
        </authorList>
    </citation>
    <scope>NUCLEOTIDE SEQUENCE</scope>
    <source>
        <strain evidence="2">Duluth1</strain>
        <tissue evidence="2">Whole animal</tissue>
    </source>
</reference>
<dbReference type="EMBL" id="JAIWYP010000035">
    <property type="protein sequence ID" value="KAH3691500.1"/>
    <property type="molecule type" value="Genomic_DNA"/>
</dbReference>
<evidence type="ECO:0000313" key="2">
    <source>
        <dbReference type="EMBL" id="KAH3691500.1"/>
    </source>
</evidence>
<dbReference type="AlphaFoldDB" id="A0A9D4BE86"/>
<feature type="compositionally biased region" description="Basic and acidic residues" evidence="1">
    <location>
        <begin position="1"/>
        <end position="18"/>
    </location>
</feature>
<protein>
    <submittedName>
        <fullName evidence="2">Uncharacterized protein</fullName>
    </submittedName>
</protein>
<accession>A0A9D4BE86</accession>
<evidence type="ECO:0000256" key="1">
    <source>
        <dbReference type="SAM" id="MobiDB-lite"/>
    </source>
</evidence>
<sequence length="106" mass="12516">MAPDTKVPDGRKDGRMDNAKTISLRLWLGKTKSRLTTDISSGTYTTVEDNVRRERERERARERARSRSVRASDLRARETRRARASSDEREETGERERERERERVRP</sequence>
<keyword evidence="3" id="KW-1185">Reference proteome</keyword>
<comment type="caution">
    <text evidence="2">The sequence shown here is derived from an EMBL/GenBank/DDBJ whole genome shotgun (WGS) entry which is preliminary data.</text>
</comment>
<dbReference type="Proteomes" id="UP000828390">
    <property type="component" value="Unassembled WGS sequence"/>
</dbReference>